<evidence type="ECO:0000256" key="10">
    <source>
        <dbReference type="ARBA" id="ARBA00023140"/>
    </source>
</evidence>
<dbReference type="InterPro" id="IPR033745">
    <property type="entry name" value="Fis1_cytosol"/>
</dbReference>
<evidence type="ECO:0000256" key="1">
    <source>
        <dbReference type="ARBA" id="ARBA00004549"/>
    </source>
</evidence>
<dbReference type="InterPro" id="IPR028058">
    <property type="entry name" value="Fis1_TPR_N"/>
</dbReference>
<keyword evidence="5" id="KW-0053">Apoptosis</keyword>
<feature type="repeat" description="TPR" evidence="11">
    <location>
        <begin position="90"/>
        <end position="123"/>
    </location>
</feature>
<reference evidence="13 14" key="1">
    <citation type="journal article" date="2018" name="Gigascience">
        <title>Genomes of trombidid mites reveal novel predicted allergens and laterally-transferred genes associated with secondary metabolism.</title>
        <authorList>
            <person name="Dong X."/>
            <person name="Chaisiri K."/>
            <person name="Xia D."/>
            <person name="Armstrong S.D."/>
            <person name="Fang Y."/>
            <person name="Donnelly M.J."/>
            <person name="Kadowaki T."/>
            <person name="McGarry J.W."/>
            <person name="Darby A.C."/>
            <person name="Makepeace B.L."/>
        </authorList>
    </citation>
    <scope>NUCLEOTIDE SEQUENCE [LARGE SCALE GENOMIC DNA]</scope>
    <source>
        <strain evidence="13">UoL-UT</strain>
    </source>
</reference>
<evidence type="ECO:0000256" key="3">
    <source>
        <dbReference type="ARBA" id="ARBA00008937"/>
    </source>
</evidence>
<evidence type="ECO:0000256" key="11">
    <source>
        <dbReference type="PROSITE-ProRule" id="PRU00339"/>
    </source>
</evidence>
<evidence type="ECO:0000313" key="13">
    <source>
        <dbReference type="EMBL" id="RWS28473.1"/>
    </source>
</evidence>
<dbReference type="AlphaFoldDB" id="A0A443SLX4"/>
<dbReference type="InterPro" id="IPR028061">
    <property type="entry name" value="Fis1_TPR_C"/>
</dbReference>
<feature type="transmembrane region" description="Helical" evidence="12">
    <location>
        <begin position="144"/>
        <end position="167"/>
    </location>
</feature>
<dbReference type="OrthoDB" id="421154at2759"/>
<dbReference type="GO" id="GO:0005741">
    <property type="term" value="C:mitochondrial outer membrane"/>
    <property type="evidence" value="ECO:0007669"/>
    <property type="project" value="UniProtKB-SubCell"/>
</dbReference>
<feature type="transmembrane region" description="Helical" evidence="12">
    <location>
        <begin position="297"/>
        <end position="319"/>
    </location>
</feature>
<organism evidence="13 14">
    <name type="scientific">Leptotrombidium deliense</name>
    <dbReference type="NCBI Taxonomy" id="299467"/>
    <lineage>
        <taxon>Eukaryota</taxon>
        <taxon>Metazoa</taxon>
        <taxon>Ecdysozoa</taxon>
        <taxon>Arthropoda</taxon>
        <taxon>Chelicerata</taxon>
        <taxon>Arachnida</taxon>
        <taxon>Acari</taxon>
        <taxon>Acariformes</taxon>
        <taxon>Trombidiformes</taxon>
        <taxon>Prostigmata</taxon>
        <taxon>Anystina</taxon>
        <taxon>Parasitengona</taxon>
        <taxon>Trombiculoidea</taxon>
        <taxon>Trombiculidae</taxon>
        <taxon>Leptotrombidium</taxon>
    </lineage>
</organism>
<evidence type="ECO:0000256" key="5">
    <source>
        <dbReference type="ARBA" id="ARBA00022703"/>
    </source>
</evidence>
<evidence type="ECO:0000256" key="7">
    <source>
        <dbReference type="ARBA" id="ARBA00022989"/>
    </source>
</evidence>
<name>A0A443SLX4_9ACAR</name>
<comment type="subcellular location">
    <subcellularLocation>
        <location evidence="2">Mitochondrion outer membrane</location>
        <topology evidence="2">Single-pass membrane protein</topology>
    </subcellularLocation>
    <subcellularLocation>
        <location evidence="1">Peroxisome membrane</location>
        <topology evidence="1">Single-pass membrane protein</topology>
    </subcellularLocation>
</comment>
<keyword evidence="9 12" id="KW-0472">Membrane</keyword>
<dbReference type="Pfam" id="PF14852">
    <property type="entry name" value="Fis1_TPR_N"/>
    <property type="match status" value="1"/>
</dbReference>
<dbReference type="Gene3D" id="1.25.40.10">
    <property type="entry name" value="Tetratricopeptide repeat domain"/>
    <property type="match status" value="2"/>
</dbReference>
<dbReference type="CDD" id="cd12212">
    <property type="entry name" value="Fis1"/>
    <property type="match status" value="2"/>
</dbReference>
<dbReference type="FunFam" id="1.25.40.10:FF:000147">
    <property type="entry name" value="Mitochondrial fission 1 protein"/>
    <property type="match status" value="1"/>
</dbReference>
<dbReference type="InterPro" id="IPR016543">
    <property type="entry name" value="Fis1"/>
</dbReference>
<keyword evidence="6" id="KW-1000">Mitochondrion outer membrane</keyword>
<dbReference type="EMBL" id="NCKV01001354">
    <property type="protein sequence ID" value="RWS28473.1"/>
    <property type="molecule type" value="Genomic_DNA"/>
</dbReference>
<dbReference type="STRING" id="299467.A0A443SLX4"/>
<evidence type="ECO:0000256" key="8">
    <source>
        <dbReference type="ARBA" id="ARBA00023128"/>
    </source>
</evidence>
<evidence type="ECO:0000256" key="4">
    <source>
        <dbReference type="ARBA" id="ARBA00022692"/>
    </source>
</evidence>
<dbReference type="GO" id="GO:0005778">
    <property type="term" value="C:peroxisomal membrane"/>
    <property type="evidence" value="ECO:0007669"/>
    <property type="project" value="UniProtKB-SubCell"/>
</dbReference>
<dbReference type="GO" id="GO:0000422">
    <property type="term" value="P:autophagy of mitochondrion"/>
    <property type="evidence" value="ECO:0007669"/>
    <property type="project" value="TreeGrafter"/>
</dbReference>
<dbReference type="VEuPathDB" id="VectorBase:LDEU003566"/>
<protein>
    <submittedName>
        <fullName evidence="13">BLTX81-like protein</fullName>
    </submittedName>
</protein>
<comment type="similarity">
    <text evidence="3">Belongs to the FIS1 family.</text>
</comment>
<keyword evidence="11" id="KW-0802">TPR repeat</keyword>
<evidence type="ECO:0000256" key="6">
    <source>
        <dbReference type="ARBA" id="ARBA00022787"/>
    </source>
</evidence>
<dbReference type="SUPFAM" id="SSF48452">
    <property type="entry name" value="TPR-like"/>
    <property type="match status" value="2"/>
</dbReference>
<evidence type="ECO:0000313" key="14">
    <source>
        <dbReference type="Proteomes" id="UP000288716"/>
    </source>
</evidence>
<keyword evidence="7 12" id="KW-1133">Transmembrane helix</keyword>
<dbReference type="PANTHER" id="PTHR13247:SF0">
    <property type="entry name" value="MITOCHONDRIAL FISSION 1 PROTEIN"/>
    <property type="match status" value="1"/>
</dbReference>
<evidence type="ECO:0000256" key="12">
    <source>
        <dbReference type="SAM" id="Phobius"/>
    </source>
</evidence>
<comment type="caution">
    <text evidence="13">The sequence shown here is derived from an EMBL/GenBank/DDBJ whole genome shotgun (WGS) entry which is preliminary data.</text>
</comment>
<keyword evidence="14" id="KW-1185">Reference proteome</keyword>
<sequence>MRVSHCILILKRDFELYVEMEGLLSAVIDAKEAKKFEENYLRELEQGNIRSTTKFEYSWSLIAQKNIESVKKGIRLLEELCYTGDNEAKRDYLFYLAVANAKIGDYSRAMQCNDQFLSVEPNNYQALELQCEIKNKLKSEGLQGIAIVGGAVAVLAAGLGAAAVAVLHSLSMMEALLEECVSSEDLRKFERKYYEERDNGTVNNRTMFEYAWALIRSKFNAEVKKGIMLLEQLCYSGDDDAKRDYLFYLSVANTRIGDYPRALNCTRKFLAAEPNNRQAQDLEKIIKERMAKESLKGMAIVGGTAALVIGGLVGIGMALSKK</sequence>
<dbReference type="InterPro" id="IPR019734">
    <property type="entry name" value="TPR_rpt"/>
</dbReference>
<dbReference type="Pfam" id="PF14853">
    <property type="entry name" value="Fis1_TPR_C"/>
    <property type="match status" value="2"/>
</dbReference>
<dbReference type="GO" id="GO:0000266">
    <property type="term" value="P:mitochondrial fission"/>
    <property type="evidence" value="ECO:0007669"/>
    <property type="project" value="InterPro"/>
</dbReference>
<accession>A0A443SLX4</accession>
<dbReference type="PANTHER" id="PTHR13247">
    <property type="entry name" value="TETRATRICOPEPTIDE REPEAT PROTEIN 11 TPR REPEAT PROTEIN 11"/>
    <property type="match status" value="1"/>
</dbReference>
<proteinExistence type="inferred from homology"/>
<keyword evidence="10" id="KW-0576">Peroxisome</keyword>
<evidence type="ECO:0000256" key="9">
    <source>
        <dbReference type="ARBA" id="ARBA00023136"/>
    </source>
</evidence>
<keyword evidence="4 12" id="KW-0812">Transmembrane</keyword>
<dbReference type="PROSITE" id="PS50005">
    <property type="entry name" value="TPR"/>
    <property type="match status" value="1"/>
</dbReference>
<keyword evidence="8" id="KW-0496">Mitochondrion</keyword>
<dbReference type="GO" id="GO:0016559">
    <property type="term" value="P:peroxisome fission"/>
    <property type="evidence" value="ECO:0007669"/>
    <property type="project" value="TreeGrafter"/>
</dbReference>
<dbReference type="GO" id="GO:0043653">
    <property type="term" value="P:mitochondrial fragmentation involved in apoptotic process"/>
    <property type="evidence" value="ECO:0007669"/>
    <property type="project" value="TreeGrafter"/>
</dbReference>
<dbReference type="Proteomes" id="UP000288716">
    <property type="component" value="Unassembled WGS sequence"/>
</dbReference>
<dbReference type="InterPro" id="IPR011990">
    <property type="entry name" value="TPR-like_helical_dom_sf"/>
</dbReference>
<gene>
    <name evidence="13" type="ORF">B4U80_05652</name>
</gene>
<evidence type="ECO:0000256" key="2">
    <source>
        <dbReference type="ARBA" id="ARBA00004572"/>
    </source>
</evidence>